<gene>
    <name evidence="2" type="ORF">LTR77_004331</name>
</gene>
<keyword evidence="3" id="KW-1185">Reference proteome</keyword>
<evidence type="ECO:0008006" key="4">
    <source>
        <dbReference type="Google" id="ProtNLM"/>
    </source>
</evidence>
<dbReference type="InterPro" id="IPR011990">
    <property type="entry name" value="TPR-like_helical_dom_sf"/>
</dbReference>
<dbReference type="PANTHER" id="PTHR46082:SF11">
    <property type="entry name" value="AAA+ ATPASE DOMAIN-CONTAINING PROTEIN-RELATED"/>
    <property type="match status" value="1"/>
</dbReference>
<protein>
    <recommendedName>
        <fullName evidence="4">Kinesin light chain</fullName>
    </recommendedName>
</protein>
<feature type="region of interest" description="Disordered" evidence="1">
    <location>
        <begin position="290"/>
        <end position="334"/>
    </location>
</feature>
<proteinExistence type="predicted"/>
<organism evidence="2 3">
    <name type="scientific">Saxophila tyrrhenica</name>
    <dbReference type="NCBI Taxonomy" id="1690608"/>
    <lineage>
        <taxon>Eukaryota</taxon>
        <taxon>Fungi</taxon>
        <taxon>Dikarya</taxon>
        <taxon>Ascomycota</taxon>
        <taxon>Pezizomycotina</taxon>
        <taxon>Dothideomycetes</taxon>
        <taxon>Dothideomycetidae</taxon>
        <taxon>Mycosphaerellales</taxon>
        <taxon>Extremaceae</taxon>
        <taxon>Saxophila</taxon>
    </lineage>
</organism>
<dbReference type="GeneID" id="89925677"/>
<dbReference type="AlphaFoldDB" id="A0AAV9PFD8"/>
<feature type="region of interest" description="Disordered" evidence="1">
    <location>
        <begin position="439"/>
        <end position="583"/>
    </location>
</feature>
<comment type="caution">
    <text evidence="2">The sequence shown here is derived from an EMBL/GenBank/DDBJ whole genome shotgun (WGS) entry which is preliminary data.</text>
</comment>
<dbReference type="RefSeq" id="XP_064660215.1">
    <property type="nucleotide sequence ID" value="XM_064801585.1"/>
</dbReference>
<dbReference type="InterPro" id="IPR053137">
    <property type="entry name" value="NLR-like"/>
</dbReference>
<evidence type="ECO:0000256" key="1">
    <source>
        <dbReference type="SAM" id="MobiDB-lite"/>
    </source>
</evidence>
<evidence type="ECO:0000313" key="3">
    <source>
        <dbReference type="Proteomes" id="UP001337655"/>
    </source>
</evidence>
<name>A0AAV9PFD8_9PEZI</name>
<feature type="compositionally biased region" description="Low complexity" evidence="1">
    <location>
        <begin position="320"/>
        <end position="331"/>
    </location>
</feature>
<reference evidence="2 3" key="1">
    <citation type="submission" date="2023-08" db="EMBL/GenBank/DDBJ databases">
        <title>Black Yeasts Isolated from many extreme environments.</title>
        <authorList>
            <person name="Coleine C."/>
            <person name="Stajich J.E."/>
            <person name="Selbmann L."/>
        </authorList>
    </citation>
    <scope>NUCLEOTIDE SEQUENCE [LARGE SCALE GENOMIC DNA]</scope>
    <source>
        <strain evidence="2 3">CCFEE 5935</strain>
    </source>
</reference>
<dbReference type="EMBL" id="JAVRRT010000006">
    <property type="protein sequence ID" value="KAK5171187.1"/>
    <property type="molecule type" value="Genomic_DNA"/>
</dbReference>
<dbReference type="Gene3D" id="1.25.40.10">
    <property type="entry name" value="Tetratricopeptide repeat domain"/>
    <property type="match status" value="1"/>
</dbReference>
<evidence type="ECO:0000313" key="2">
    <source>
        <dbReference type="EMBL" id="KAK5171187.1"/>
    </source>
</evidence>
<accession>A0AAV9PFD8</accession>
<dbReference type="Pfam" id="PF13374">
    <property type="entry name" value="TPR_10"/>
    <property type="match status" value="1"/>
</dbReference>
<dbReference type="Proteomes" id="UP001337655">
    <property type="component" value="Unassembled WGS sequence"/>
</dbReference>
<sequence length="583" mass="65017">MVLRVFAEAWKSARWRRAERLFLRLWDLAKDNCNDSLTQIFRHEIGDIQFHRKFQDEESARGSDIKRRTQAALMIEKIFKAELFELVEEDLMTLCTGTNLVGVYFRQGREDNASALSSRLLEVQTRLLGPKHPQTLMCTLHAVRWGSERALLRENIATQSRVWATATTELGSNHPVTIAAMKHLAGTCSKLELWPDAHDLYSDVIQIQVEVPGQTHPDTLADMSKLVTVYEAQGLAQEAESLSAKVDALSNDVLEMDDLEEGTGQLYLFDQHMESSVEGKCDWETIFSGRWNQNEPPEEAPRSQPSAFYGRSWQDEDQGSNASGSSSSQMSRYGPLDEVDVSPILVYKYKSSVQMTTQRDLAAWFDKEDPHVRVTKKPIPRGSGRVDIKSEDLLLPEERDVNLGAAQSNEPIASVKLPRAAYWSRMLFGSYQDLYIVSPETGGTRSSPYASDDEGERSADTSWPVSPGLSAEWLDEEKSEDGLASESAPGRADEALHGPSATEPLISAGGPVEEVEVTPSSEGDSEEVQMPGPPQRRRAASMPSSGAAARRWEAMKGPPNPDWRAGALNDYPQYLRDSLKRRL</sequence>
<dbReference type="PANTHER" id="PTHR46082">
    <property type="entry name" value="ATP/GTP-BINDING PROTEIN-RELATED"/>
    <property type="match status" value="1"/>
</dbReference>
<dbReference type="SUPFAM" id="SSF48452">
    <property type="entry name" value="TPR-like"/>
    <property type="match status" value="1"/>
</dbReference>